<feature type="non-terminal residue" evidence="7">
    <location>
        <position position="1"/>
    </location>
</feature>
<evidence type="ECO:0000256" key="5">
    <source>
        <dbReference type="PROSITE-ProRule" id="PRU00043"/>
    </source>
</evidence>
<organism evidence="7 8">
    <name type="scientific">Hymenolepis diminuta</name>
    <name type="common">Rat tapeworm</name>
    <dbReference type="NCBI Taxonomy" id="6216"/>
    <lineage>
        <taxon>Eukaryota</taxon>
        <taxon>Metazoa</taxon>
        <taxon>Spiralia</taxon>
        <taxon>Lophotrochozoa</taxon>
        <taxon>Platyhelminthes</taxon>
        <taxon>Cestoda</taxon>
        <taxon>Eucestoda</taxon>
        <taxon>Cyclophyllidea</taxon>
        <taxon>Hymenolepididae</taxon>
        <taxon>Hymenolepis</taxon>
    </lineage>
</organism>
<protein>
    <recommendedName>
        <fullName evidence="6">Cadherin domain-containing protein</fullName>
    </recommendedName>
</protein>
<evidence type="ECO:0000256" key="3">
    <source>
        <dbReference type="ARBA" id="ARBA00022989"/>
    </source>
</evidence>
<dbReference type="PROSITE" id="PS50268">
    <property type="entry name" value="CADHERIN_2"/>
    <property type="match status" value="1"/>
</dbReference>
<dbReference type="SUPFAM" id="SSF49313">
    <property type="entry name" value="Cadherin-like"/>
    <property type="match status" value="1"/>
</dbReference>
<dbReference type="EMBL" id="CABIJS010000199">
    <property type="protein sequence ID" value="VUZ45960.1"/>
    <property type="molecule type" value="Genomic_DNA"/>
</dbReference>
<keyword evidence="4" id="KW-0325">Glycoprotein</keyword>
<dbReference type="PANTHER" id="PTHR24028:SF328">
    <property type="entry name" value="CADHERIN-3"/>
    <property type="match status" value="1"/>
</dbReference>
<dbReference type="SMART" id="SM00112">
    <property type="entry name" value="CA"/>
    <property type="match status" value="1"/>
</dbReference>
<dbReference type="Proteomes" id="UP000321570">
    <property type="component" value="Unassembled WGS sequence"/>
</dbReference>
<keyword evidence="3" id="KW-0472">Membrane</keyword>
<accession>A0A564YFE5</accession>
<dbReference type="InterPro" id="IPR015919">
    <property type="entry name" value="Cadherin-like_sf"/>
</dbReference>
<dbReference type="Gene3D" id="2.60.40.60">
    <property type="entry name" value="Cadherins"/>
    <property type="match status" value="2"/>
</dbReference>
<dbReference type="GO" id="GO:0005509">
    <property type="term" value="F:calcium ion binding"/>
    <property type="evidence" value="ECO:0007669"/>
    <property type="project" value="UniProtKB-UniRule"/>
</dbReference>
<dbReference type="GO" id="GO:0005886">
    <property type="term" value="C:plasma membrane"/>
    <property type="evidence" value="ECO:0007669"/>
    <property type="project" value="TreeGrafter"/>
</dbReference>
<name>A0A564YFE5_HYMDI</name>
<comment type="subcellular location">
    <subcellularLocation>
        <location evidence="1">Membrane</location>
        <topology evidence="1">Single-pass membrane protein</topology>
    </subcellularLocation>
</comment>
<sequence length="383" mass="42046">AFSSQSSSTPAVGRLFEVGESRGEINLLFSPDREVATLYEFTVRVVDHGEPPRSAVTRVRVTIRDTNDCQPQFERSNYEFYIQVDRNGNVVSTNQFGSLDNASRTENAEVLLGHLALRDMDASPNAGPFKCKLTGFVGPSAGSWDTFTPLFIVKTVSASLHDFSDDSVVVPTPADITFFQNLEANQTGFCSLYAAATLPLGSKNLVIRAHDNGMTALHSSATITVHVSRQSNLPPEIVNSNTTLVIFRDTSGSNAPSLKHRFDLDNSLTVTIPPKVQHSPLMRVTVRDRTAYDQLFFELLSDPSAAQFIIDQYDGSIYVKPSTPRPVESRVSAAIEKDPSLEWLEPALPRLPAMAQLSSGEYRLRVRVTNGSLSSNNTIHLKV</sequence>
<keyword evidence="5" id="KW-0106">Calcium</keyword>
<dbReference type="PRINTS" id="PR00205">
    <property type="entry name" value="CADHERIN"/>
</dbReference>
<dbReference type="GO" id="GO:0007156">
    <property type="term" value="P:homophilic cell adhesion via plasma membrane adhesion molecules"/>
    <property type="evidence" value="ECO:0007669"/>
    <property type="project" value="InterPro"/>
</dbReference>
<evidence type="ECO:0000256" key="2">
    <source>
        <dbReference type="ARBA" id="ARBA00022692"/>
    </source>
</evidence>
<feature type="non-terminal residue" evidence="7">
    <location>
        <position position="383"/>
    </location>
</feature>
<evidence type="ECO:0000313" key="8">
    <source>
        <dbReference type="Proteomes" id="UP000321570"/>
    </source>
</evidence>
<feature type="domain" description="Cadherin" evidence="6">
    <location>
        <begin position="2"/>
        <end position="73"/>
    </location>
</feature>
<proteinExistence type="predicted"/>
<dbReference type="InterPro" id="IPR002126">
    <property type="entry name" value="Cadherin-like_dom"/>
</dbReference>
<evidence type="ECO:0000256" key="1">
    <source>
        <dbReference type="ARBA" id="ARBA00004167"/>
    </source>
</evidence>
<dbReference type="AlphaFoldDB" id="A0A564YFE5"/>
<evidence type="ECO:0000259" key="6">
    <source>
        <dbReference type="PROSITE" id="PS50268"/>
    </source>
</evidence>
<keyword evidence="2" id="KW-0812">Transmembrane</keyword>
<dbReference type="Pfam" id="PF00028">
    <property type="entry name" value="Cadherin"/>
    <property type="match status" value="1"/>
</dbReference>
<gene>
    <name evidence="7" type="ORF">WMSIL1_LOCUS5848</name>
</gene>
<keyword evidence="3" id="KW-1133">Transmembrane helix</keyword>
<dbReference type="InterPro" id="IPR050174">
    <property type="entry name" value="Protocadherin/Cadherin-CA"/>
</dbReference>
<evidence type="ECO:0000256" key="4">
    <source>
        <dbReference type="ARBA" id="ARBA00023180"/>
    </source>
</evidence>
<dbReference type="PANTHER" id="PTHR24028">
    <property type="entry name" value="CADHERIN-87A"/>
    <property type="match status" value="1"/>
</dbReference>
<evidence type="ECO:0000313" key="7">
    <source>
        <dbReference type="EMBL" id="VUZ45960.1"/>
    </source>
</evidence>
<dbReference type="CDD" id="cd11304">
    <property type="entry name" value="Cadherin_repeat"/>
    <property type="match status" value="1"/>
</dbReference>
<keyword evidence="8" id="KW-1185">Reference proteome</keyword>
<reference evidence="7 8" key="1">
    <citation type="submission" date="2019-07" db="EMBL/GenBank/DDBJ databases">
        <authorList>
            <person name="Jastrzebski P J."/>
            <person name="Paukszto L."/>
            <person name="Jastrzebski P J."/>
        </authorList>
    </citation>
    <scope>NUCLEOTIDE SEQUENCE [LARGE SCALE GENOMIC DNA]</scope>
    <source>
        <strain evidence="7 8">WMS-il1</strain>
    </source>
</reference>